<reference evidence="2" key="2">
    <citation type="submission" date="2025-08" db="UniProtKB">
        <authorList>
            <consortium name="Ensembl"/>
        </authorList>
    </citation>
    <scope>IDENTIFICATION</scope>
</reference>
<dbReference type="Ensembl" id="ENSMUNT00000026708.1">
    <property type="protein sequence ID" value="ENSMUNP00000022722.1"/>
    <property type="gene ID" value="ENSMUNG00000020259.1"/>
</dbReference>
<feature type="domain" description="SYO1-like TPR repeats" evidence="1">
    <location>
        <begin position="39"/>
        <end position="130"/>
    </location>
</feature>
<dbReference type="InterPro" id="IPR057990">
    <property type="entry name" value="TPR_SYO1"/>
</dbReference>
<reference evidence="2" key="3">
    <citation type="submission" date="2025-09" db="UniProtKB">
        <authorList>
            <consortium name="Ensembl"/>
        </authorList>
    </citation>
    <scope>IDENTIFICATION</scope>
</reference>
<sequence>MEEVNDPQRPPRQLCTHSSCMVLSYCLGFKPQQQILILLSIFLSIAGKNRFFLLFQMTGKFLPDGKMKQPSLVLAREALDALFDVFADGKEPGKVVVQIKLLPAVKEFQSAFTMRVDIKSQHLHCNICIIDVQITLLF</sequence>
<evidence type="ECO:0000313" key="2">
    <source>
        <dbReference type="Ensembl" id="ENSMUNP00000022722.1"/>
    </source>
</evidence>
<keyword evidence="3" id="KW-1185">Reference proteome</keyword>
<dbReference type="Pfam" id="PF25567">
    <property type="entry name" value="TPR_SYO1"/>
    <property type="match status" value="1"/>
</dbReference>
<name>A0A8V5GU94_MELUD</name>
<dbReference type="Proteomes" id="UP000694405">
    <property type="component" value="Unassembled WGS sequence"/>
</dbReference>
<organism evidence="2 3">
    <name type="scientific">Melopsittacus undulatus</name>
    <name type="common">Budgerigar</name>
    <name type="synonym">Psittacus undulatus</name>
    <dbReference type="NCBI Taxonomy" id="13146"/>
    <lineage>
        <taxon>Eukaryota</taxon>
        <taxon>Metazoa</taxon>
        <taxon>Chordata</taxon>
        <taxon>Craniata</taxon>
        <taxon>Vertebrata</taxon>
        <taxon>Euteleostomi</taxon>
        <taxon>Archelosauria</taxon>
        <taxon>Archosauria</taxon>
        <taxon>Dinosauria</taxon>
        <taxon>Saurischia</taxon>
        <taxon>Theropoda</taxon>
        <taxon>Coelurosauria</taxon>
        <taxon>Aves</taxon>
        <taxon>Neognathae</taxon>
        <taxon>Neoaves</taxon>
        <taxon>Telluraves</taxon>
        <taxon>Australaves</taxon>
        <taxon>Psittaciformes</taxon>
        <taxon>Psittaculidae</taxon>
        <taxon>Melopsittacus</taxon>
    </lineage>
</organism>
<dbReference type="AlphaFoldDB" id="A0A8V5GU94"/>
<dbReference type="InterPro" id="IPR011989">
    <property type="entry name" value="ARM-like"/>
</dbReference>
<dbReference type="Gene3D" id="1.25.10.10">
    <property type="entry name" value="Leucine-rich Repeat Variant"/>
    <property type="match status" value="1"/>
</dbReference>
<proteinExistence type="predicted"/>
<protein>
    <recommendedName>
        <fullName evidence="1">SYO1-like TPR repeats domain-containing protein</fullName>
    </recommendedName>
</protein>
<reference evidence="2" key="1">
    <citation type="submission" date="2020-03" db="EMBL/GenBank/DDBJ databases">
        <title>Melopsittacus undulatus (budgerigar) genome, bMelUnd1, maternal haplotype with Z.</title>
        <authorList>
            <person name="Gedman G."/>
            <person name="Mountcastle J."/>
            <person name="Haase B."/>
            <person name="Formenti G."/>
            <person name="Wright T."/>
            <person name="Apodaca J."/>
            <person name="Pelan S."/>
            <person name="Chow W."/>
            <person name="Rhie A."/>
            <person name="Howe K."/>
            <person name="Fedrigo O."/>
            <person name="Jarvis E.D."/>
        </authorList>
    </citation>
    <scope>NUCLEOTIDE SEQUENCE [LARGE SCALE GENOMIC DNA]</scope>
</reference>
<evidence type="ECO:0000259" key="1">
    <source>
        <dbReference type="Pfam" id="PF25567"/>
    </source>
</evidence>
<accession>A0A8V5GU94</accession>
<evidence type="ECO:0000313" key="3">
    <source>
        <dbReference type="Proteomes" id="UP000694405"/>
    </source>
</evidence>